<accession>A0A561UCD6</accession>
<dbReference type="InterPro" id="IPR009006">
    <property type="entry name" value="Ala_racemase/Decarboxylase_C"/>
</dbReference>
<dbReference type="PANTHER" id="PTHR43727">
    <property type="entry name" value="DIAMINOPIMELATE DECARBOXYLASE"/>
    <property type="match status" value="1"/>
</dbReference>
<evidence type="ECO:0000256" key="1">
    <source>
        <dbReference type="ARBA" id="ARBA00001933"/>
    </source>
</evidence>
<dbReference type="AlphaFoldDB" id="A0A561UCD6"/>
<evidence type="ECO:0000313" key="3">
    <source>
        <dbReference type="EMBL" id="TWF97016.1"/>
    </source>
</evidence>
<sequence length="425" mass="47136">MSSGISLAGEAESKLGHSWLGSVDLKTIAEQVGSPVFVYSEAQLVRNIERVMSAAEAAGLRDRVDLYVPFFPNSNPHVLRPFQRLGVGLLVQLPGEYRILKQFGFERFIVSPGHVSDEEMTYWAQTGHPTFLSSLDEVLFALKAGAPSISARIDSLDSGKPGIKLRELDQLAALLAEYDRELECFEVYCGSGNSREAMTEIIETLFTIFNDHFPQAKSINFAGGHGFVYEAWTQEEKHFDWGQYFGALREIADRMGIPEHVRFMFEPARDVLADTGALLLGVERSVITNPVSNIVVTNGTRMLMPSAQLRDRHHHVVFLDGELAEIPTDGQTNGCMAALRGRTILRHDYVLPGEVWVPEGVDGSSHLLILDVGAYCATQHMEFLNVPPAAEVLVDADGVPHLITNRGPEFDKWRHVLPEKQQLKG</sequence>
<reference evidence="3 4" key="1">
    <citation type="submission" date="2019-06" db="EMBL/GenBank/DDBJ databases">
        <title>Sequencing the genomes of 1000 actinobacteria strains.</title>
        <authorList>
            <person name="Klenk H.-P."/>
        </authorList>
    </citation>
    <scope>NUCLEOTIDE SEQUENCE [LARGE SCALE GENOMIC DNA]</scope>
    <source>
        <strain evidence="3 4">DSM 44826</strain>
    </source>
</reference>
<proteinExistence type="predicted"/>
<dbReference type="PANTHER" id="PTHR43727:SF2">
    <property type="entry name" value="GROUP IV DECARBOXYLASE"/>
    <property type="match status" value="1"/>
</dbReference>
<dbReference type="InterPro" id="IPR029066">
    <property type="entry name" value="PLP-binding_barrel"/>
</dbReference>
<keyword evidence="4" id="KW-1185">Reference proteome</keyword>
<name>A0A561UCD6_9ACTN</name>
<dbReference type="Proteomes" id="UP000317940">
    <property type="component" value="Unassembled WGS sequence"/>
</dbReference>
<protein>
    <submittedName>
        <fullName evidence="3">Diaminopimelate decarboxylase</fullName>
    </submittedName>
</protein>
<dbReference type="SUPFAM" id="SSF51419">
    <property type="entry name" value="PLP-binding barrel"/>
    <property type="match status" value="1"/>
</dbReference>
<dbReference type="EMBL" id="VIWT01000001">
    <property type="protein sequence ID" value="TWF97016.1"/>
    <property type="molecule type" value="Genomic_DNA"/>
</dbReference>
<comment type="caution">
    <text evidence="3">The sequence shown here is derived from an EMBL/GenBank/DDBJ whole genome shotgun (WGS) entry which is preliminary data.</text>
</comment>
<dbReference type="GO" id="GO:0009089">
    <property type="term" value="P:lysine biosynthetic process via diaminopimelate"/>
    <property type="evidence" value="ECO:0007669"/>
    <property type="project" value="TreeGrafter"/>
</dbReference>
<gene>
    <name evidence="3" type="ORF">FHX73_11790</name>
</gene>
<dbReference type="Gene3D" id="2.40.37.10">
    <property type="entry name" value="Lyase, Ornithine Decarboxylase, Chain A, domain 1"/>
    <property type="match status" value="1"/>
</dbReference>
<dbReference type="GO" id="GO:0008836">
    <property type="term" value="F:diaminopimelate decarboxylase activity"/>
    <property type="evidence" value="ECO:0007669"/>
    <property type="project" value="TreeGrafter"/>
</dbReference>
<dbReference type="SUPFAM" id="SSF50621">
    <property type="entry name" value="Alanine racemase C-terminal domain-like"/>
    <property type="match status" value="1"/>
</dbReference>
<keyword evidence="2" id="KW-0663">Pyridoxal phosphate</keyword>
<dbReference type="RefSeq" id="WP_145903294.1">
    <property type="nucleotide sequence ID" value="NZ_BAAAMZ010000043.1"/>
</dbReference>
<organism evidence="3 4">
    <name type="scientific">Kitasatospora viridis</name>
    <dbReference type="NCBI Taxonomy" id="281105"/>
    <lineage>
        <taxon>Bacteria</taxon>
        <taxon>Bacillati</taxon>
        <taxon>Actinomycetota</taxon>
        <taxon>Actinomycetes</taxon>
        <taxon>Kitasatosporales</taxon>
        <taxon>Streptomycetaceae</taxon>
        <taxon>Kitasatospora</taxon>
    </lineage>
</organism>
<evidence type="ECO:0000256" key="2">
    <source>
        <dbReference type="ARBA" id="ARBA00022898"/>
    </source>
</evidence>
<comment type="cofactor">
    <cofactor evidence="1">
        <name>pyridoxal 5'-phosphate</name>
        <dbReference type="ChEBI" id="CHEBI:597326"/>
    </cofactor>
</comment>
<dbReference type="OrthoDB" id="9802241at2"/>
<dbReference type="Gene3D" id="3.20.20.10">
    <property type="entry name" value="Alanine racemase"/>
    <property type="match status" value="1"/>
</dbReference>
<evidence type="ECO:0000313" key="4">
    <source>
        <dbReference type="Proteomes" id="UP000317940"/>
    </source>
</evidence>